<dbReference type="Pfam" id="PF00078">
    <property type="entry name" value="RVT_1"/>
    <property type="match status" value="1"/>
</dbReference>
<accession>A0AAV7U8U3</accession>
<evidence type="ECO:0000313" key="3">
    <source>
        <dbReference type="Proteomes" id="UP001066276"/>
    </source>
</evidence>
<dbReference type="InterPro" id="IPR043502">
    <property type="entry name" value="DNA/RNA_pol_sf"/>
</dbReference>
<sequence length="364" mass="40409">MASIHFGSPSDNCPHHIFNNANIIIAPHLCKTINSSFKSANFPESWKHAEVNSLLKKPTADPFDPKNYRLISLLPFPAKLIKKIVNSQLSRFLEDSKSLDTSQSGFRKHRSTENALIAATDDIRTMLDKGETAALILLDLSTAFDTVCHHSLCTRLPNAGIRDKALDWISSFLSGRTQSVHLPPFMSESSTIICRVPQGSSLSPTLFNVYMDSLANIAQTHHIKIISYADDTQLILSLTKDPTAAKINLHNRLQAIASWMEASHLNSNTDKTEILIFEANPSAWNDSWWPSSLGSAPPPTTHARNLGFILDSTLSMTQQVNAISSSCYNTLCKLRKIFKWIPVKTRKTVTHTLVSSRLDYGNAL</sequence>
<comment type="caution">
    <text evidence="2">The sequence shown here is derived from an EMBL/GenBank/DDBJ whole genome shotgun (WGS) entry which is preliminary data.</text>
</comment>
<feature type="domain" description="Reverse transcriptase" evidence="1">
    <location>
        <begin position="35"/>
        <end position="310"/>
    </location>
</feature>
<dbReference type="Proteomes" id="UP001066276">
    <property type="component" value="Chromosome 3_1"/>
</dbReference>
<evidence type="ECO:0000313" key="2">
    <source>
        <dbReference type="EMBL" id="KAJ1184067.1"/>
    </source>
</evidence>
<dbReference type="SUPFAM" id="SSF56672">
    <property type="entry name" value="DNA/RNA polymerases"/>
    <property type="match status" value="1"/>
</dbReference>
<name>A0AAV7U8U3_PLEWA</name>
<dbReference type="CDD" id="cd01650">
    <property type="entry name" value="RT_nLTR_like"/>
    <property type="match status" value="1"/>
</dbReference>
<keyword evidence="3" id="KW-1185">Reference proteome</keyword>
<organism evidence="2 3">
    <name type="scientific">Pleurodeles waltl</name>
    <name type="common">Iberian ribbed newt</name>
    <dbReference type="NCBI Taxonomy" id="8319"/>
    <lineage>
        <taxon>Eukaryota</taxon>
        <taxon>Metazoa</taxon>
        <taxon>Chordata</taxon>
        <taxon>Craniata</taxon>
        <taxon>Vertebrata</taxon>
        <taxon>Euteleostomi</taxon>
        <taxon>Amphibia</taxon>
        <taxon>Batrachia</taxon>
        <taxon>Caudata</taxon>
        <taxon>Salamandroidea</taxon>
        <taxon>Salamandridae</taxon>
        <taxon>Pleurodelinae</taxon>
        <taxon>Pleurodeles</taxon>
    </lineage>
</organism>
<dbReference type="PROSITE" id="PS50878">
    <property type="entry name" value="RT_POL"/>
    <property type="match status" value="1"/>
</dbReference>
<protein>
    <recommendedName>
        <fullName evidence="1">Reverse transcriptase domain-containing protein</fullName>
    </recommendedName>
</protein>
<gene>
    <name evidence="2" type="ORF">NDU88_000877</name>
</gene>
<proteinExistence type="predicted"/>
<evidence type="ECO:0000259" key="1">
    <source>
        <dbReference type="PROSITE" id="PS50878"/>
    </source>
</evidence>
<dbReference type="AlphaFoldDB" id="A0AAV7U8U3"/>
<dbReference type="InterPro" id="IPR000477">
    <property type="entry name" value="RT_dom"/>
</dbReference>
<reference evidence="2" key="1">
    <citation type="journal article" date="2022" name="bioRxiv">
        <title>Sequencing and chromosome-scale assembly of the giantPleurodeles waltlgenome.</title>
        <authorList>
            <person name="Brown T."/>
            <person name="Elewa A."/>
            <person name="Iarovenko S."/>
            <person name="Subramanian E."/>
            <person name="Araus A.J."/>
            <person name="Petzold A."/>
            <person name="Susuki M."/>
            <person name="Suzuki K.-i.T."/>
            <person name="Hayashi T."/>
            <person name="Toyoda A."/>
            <person name="Oliveira C."/>
            <person name="Osipova E."/>
            <person name="Leigh N.D."/>
            <person name="Simon A."/>
            <person name="Yun M.H."/>
        </authorList>
    </citation>
    <scope>NUCLEOTIDE SEQUENCE</scope>
    <source>
        <strain evidence="2">20211129_DDA</strain>
        <tissue evidence="2">Liver</tissue>
    </source>
</reference>
<dbReference type="PANTHER" id="PTHR33332">
    <property type="entry name" value="REVERSE TRANSCRIPTASE DOMAIN-CONTAINING PROTEIN"/>
    <property type="match status" value="1"/>
</dbReference>
<dbReference type="EMBL" id="JANPWB010000005">
    <property type="protein sequence ID" value="KAJ1184067.1"/>
    <property type="molecule type" value="Genomic_DNA"/>
</dbReference>